<name>A0A6V7PQ28_ANACO</name>
<sequence>MHTASMSSPPPPPPPPEETLSPFLSSSLYYCGARGTSVRSKTMRPTKFAWMPSLEKANTWCHLGFWFRRNSGGSTGIRASSERMEVEGSRRRRGAPTKSILQRLTDRAARFPERARMADLLPAGLWVTRRKRPLTRIHSLEHFGPAKPSRDP</sequence>
<gene>
    <name evidence="2" type="ORF">CB5_LOCUS15989</name>
</gene>
<accession>A0A6V7PQ28</accession>
<reference evidence="2" key="1">
    <citation type="submission" date="2020-07" db="EMBL/GenBank/DDBJ databases">
        <authorList>
            <person name="Lin J."/>
        </authorList>
    </citation>
    <scope>NUCLEOTIDE SEQUENCE</scope>
</reference>
<feature type="compositionally biased region" description="Basic and acidic residues" evidence="1">
    <location>
        <begin position="80"/>
        <end position="89"/>
    </location>
</feature>
<dbReference type="AlphaFoldDB" id="A0A6V7PQ28"/>
<feature type="region of interest" description="Disordered" evidence="1">
    <location>
        <begin position="76"/>
        <end position="96"/>
    </location>
</feature>
<evidence type="ECO:0000313" key="2">
    <source>
        <dbReference type="EMBL" id="CAD1832778.1"/>
    </source>
</evidence>
<proteinExistence type="predicted"/>
<dbReference type="EMBL" id="LR862150">
    <property type="protein sequence ID" value="CAD1832778.1"/>
    <property type="molecule type" value="Genomic_DNA"/>
</dbReference>
<protein>
    <submittedName>
        <fullName evidence="2">Uncharacterized protein</fullName>
    </submittedName>
</protein>
<evidence type="ECO:0000256" key="1">
    <source>
        <dbReference type="SAM" id="MobiDB-lite"/>
    </source>
</evidence>
<organism evidence="2">
    <name type="scientific">Ananas comosus var. bracteatus</name>
    <name type="common">red pineapple</name>
    <dbReference type="NCBI Taxonomy" id="296719"/>
    <lineage>
        <taxon>Eukaryota</taxon>
        <taxon>Viridiplantae</taxon>
        <taxon>Streptophyta</taxon>
        <taxon>Embryophyta</taxon>
        <taxon>Tracheophyta</taxon>
        <taxon>Spermatophyta</taxon>
        <taxon>Magnoliopsida</taxon>
        <taxon>Liliopsida</taxon>
        <taxon>Poales</taxon>
        <taxon>Bromeliaceae</taxon>
        <taxon>Bromelioideae</taxon>
        <taxon>Ananas</taxon>
    </lineage>
</organism>